<dbReference type="RefSeq" id="WP_171535259.1">
    <property type="nucleotide sequence ID" value="NZ_JABERF010000056.1"/>
</dbReference>
<evidence type="ECO:0000313" key="4">
    <source>
        <dbReference type="Proteomes" id="UP000546536"/>
    </source>
</evidence>
<evidence type="ECO:0000313" key="1">
    <source>
        <dbReference type="EMBL" id="NNH39907.1"/>
    </source>
</evidence>
<sequence>MQLNPFYGDKAGDALTKLLQEHINAAVNVVKAAKANDKPALNKAITIAYANAQEIADFLAAANPNWSKDVVRQMLKVHIDTTLVYATSLLQGKYTEGISEYAKAEEHMMKLADALTNGLIKAFPQKFNHLNSH</sequence>
<gene>
    <name evidence="1" type="ORF">HLH11_15030</name>
    <name evidence="2" type="ORF">HLH13_14115</name>
</gene>
<evidence type="ECO:0000313" key="3">
    <source>
        <dbReference type="Proteomes" id="UP000532147"/>
    </source>
</evidence>
<name>A0A7Y2PQE7_9GAMM</name>
<evidence type="ECO:0008006" key="5">
    <source>
        <dbReference type="Google" id="ProtNLM"/>
    </source>
</evidence>
<keyword evidence="4" id="KW-1185">Reference proteome</keyword>
<organism evidence="1 3">
    <name type="scientific">Acinetobacter terrae</name>
    <dbReference type="NCBI Taxonomy" id="2731247"/>
    <lineage>
        <taxon>Bacteria</taxon>
        <taxon>Pseudomonadati</taxon>
        <taxon>Pseudomonadota</taxon>
        <taxon>Gammaproteobacteria</taxon>
        <taxon>Moraxellales</taxon>
        <taxon>Moraxellaceae</taxon>
        <taxon>Acinetobacter</taxon>
        <taxon>Acinetobacter Taxon 24</taxon>
    </lineage>
</organism>
<dbReference type="Proteomes" id="UP000532147">
    <property type="component" value="Unassembled WGS sequence"/>
</dbReference>
<accession>A0A7Y2S190</accession>
<protein>
    <recommendedName>
        <fullName evidence="5">Acetylglutamate kinase</fullName>
    </recommendedName>
</protein>
<evidence type="ECO:0000313" key="2">
    <source>
        <dbReference type="EMBL" id="NNH88817.1"/>
    </source>
</evidence>
<reference evidence="3 4" key="1">
    <citation type="submission" date="2020-04" db="EMBL/GenBank/DDBJ databases">
        <title>Acinetobacter Taxon 24.</title>
        <authorList>
            <person name="Nemec A."/>
            <person name="Radolfova-Krizova L."/>
            <person name="Higgins P.G."/>
            <person name="Spanelova P."/>
        </authorList>
    </citation>
    <scope>NUCLEOTIDE SEQUENCE [LARGE SCALE GENOMIC DNA]</scope>
    <source>
        <strain evidence="2 4">ANC 4279</strain>
        <strain evidence="1 3">ANC 4280</strain>
    </source>
</reference>
<dbReference type="EMBL" id="JABERG010000022">
    <property type="protein sequence ID" value="NNH88817.1"/>
    <property type="molecule type" value="Genomic_DNA"/>
</dbReference>
<proteinExistence type="predicted"/>
<comment type="caution">
    <text evidence="1">The sequence shown here is derived from an EMBL/GenBank/DDBJ whole genome shotgun (WGS) entry which is preliminary data.</text>
</comment>
<dbReference type="EMBL" id="JABERH010000038">
    <property type="protein sequence ID" value="NNH39907.1"/>
    <property type="molecule type" value="Genomic_DNA"/>
</dbReference>
<accession>A0A7Y2PQE7</accession>
<dbReference type="Proteomes" id="UP000546536">
    <property type="component" value="Unassembled WGS sequence"/>
</dbReference>
<dbReference type="AlphaFoldDB" id="A0A7Y2PQE7"/>